<organism evidence="1 2">
    <name type="scientific">Subdoligranulum variabile</name>
    <dbReference type="NCBI Taxonomy" id="214851"/>
    <lineage>
        <taxon>Bacteria</taxon>
        <taxon>Bacillati</taxon>
        <taxon>Bacillota</taxon>
        <taxon>Clostridia</taxon>
        <taxon>Eubacteriales</taxon>
        <taxon>Oscillospiraceae</taxon>
        <taxon>Subdoligranulum</taxon>
    </lineage>
</organism>
<reference evidence="1" key="1">
    <citation type="journal article" date="2021" name="PeerJ">
        <title>Extensive microbial diversity within the chicken gut microbiome revealed by metagenomics and culture.</title>
        <authorList>
            <person name="Gilroy R."/>
            <person name="Ravi A."/>
            <person name="Getino M."/>
            <person name="Pursley I."/>
            <person name="Horton D.L."/>
            <person name="Alikhan N.F."/>
            <person name="Baker D."/>
            <person name="Gharbi K."/>
            <person name="Hall N."/>
            <person name="Watson M."/>
            <person name="Adriaenssens E.M."/>
            <person name="Foster-Nyarko E."/>
            <person name="Jarju S."/>
            <person name="Secka A."/>
            <person name="Antonio M."/>
            <person name="Oren A."/>
            <person name="Chaudhuri R.R."/>
            <person name="La Ragione R."/>
            <person name="Hildebrand F."/>
            <person name="Pallen M.J."/>
        </authorList>
    </citation>
    <scope>NUCLEOTIDE SEQUENCE</scope>
    <source>
        <strain evidence="1">ChiBcec21-2208</strain>
    </source>
</reference>
<dbReference type="EMBL" id="DYVE01000131">
    <property type="protein sequence ID" value="HJG28015.1"/>
    <property type="molecule type" value="Genomic_DNA"/>
</dbReference>
<sequence>MQATIHDIERLFGTSDLNALEQIAKQWAAADANPRGAGRKKKFALDEVVAMKTMQQDGATEAQLAKQYKTSRQTISTNFRRLYDFSEHPTADSRIFYMHGKNLCTVIDVDHRNEKVYAKNFTEKPLLTAFGKKSEPTWQDYQLFLTERCFPQSRAHSRQILRDMGLDFFDPEAIIRKTRGRMAEDRHWMLQVQNPNAGVPYARN</sequence>
<evidence type="ECO:0008006" key="3">
    <source>
        <dbReference type="Google" id="ProtNLM"/>
    </source>
</evidence>
<gene>
    <name evidence="1" type="ORF">K8V20_05125</name>
</gene>
<comment type="caution">
    <text evidence="1">The sequence shown here is derived from an EMBL/GenBank/DDBJ whole genome shotgun (WGS) entry which is preliminary data.</text>
</comment>
<name>A0A921LNQ4_9FIRM</name>
<protein>
    <recommendedName>
        <fullName evidence="3">Hin recombinase</fullName>
    </recommendedName>
</protein>
<dbReference type="AlphaFoldDB" id="A0A921LNQ4"/>
<dbReference type="Proteomes" id="UP000782880">
    <property type="component" value="Unassembled WGS sequence"/>
</dbReference>
<accession>A0A921LNQ4</accession>
<evidence type="ECO:0000313" key="1">
    <source>
        <dbReference type="EMBL" id="HJG28015.1"/>
    </source>
</evidence>
<reference evidence="1" key="2">
    <citation type="submission" date="2021-09" db="EMBL/GenBank/DDBJ databases">
        <authorList>
            <person name="Gilroy R."/>
        </authorList>
    </citation>
    <scope>NUCLEOTIDE SEQUENCE</scope>
    <source>
        <strain evidence="1">ChiBcec21-2208</strain>
    </source>
</reference>
<evidence type="ECO:0000313" key="2">
    <source>
        <dbReference type="Proteomes" id="UP000782880"/>
    </source>
</evidence>
<proteinExistence type="predicted"/>